<dbReference type="GO" id="GO:0005886">
    <property type="term" value="C:plasma membrane"/>
    <property type="evidence" value="ECO:0007669"/>
    <property type="project" value="UniProtKB-SubCell"/>
</dbReference>
<feature type="transmembrane region" description="Helical" evidence="8">
    <location>
        <begin position="326"/>
        <end position="349"/>
    </location>
</feature>
<feature type="transmembrane region" description="Helical" evidence="8">
    <location>
        <begin position="200"/>
        <end position="221"/>
    </location>
</feature>
<dbReference type="Pfam" id="PF12832">
    <property type="entry name" value="MFS_1_like"/>
    <property type="match status" value="1"/>
</dbReference>
<dbReference type="GO" id="GO:0015528">
    <property type="term" value="F:lactose:proton symporter activity"/>
    <property type="evidence" value="ECO:0007669"/>
    <property type="project" value="TreeGrafter"/>
</dbReference>
<comment type="subcellular location">
    <subcellularLocation>
        <location evidence="1">Cell inner membrane</location>
        <topology evidence="1">Multi-pass membrane protein</topology>
    </subcellularLocation>
</comment>
<evidence type="ECO:0000256" key="4">
    <source>
        <dbReference type="ARBA" id="ARBA00022519"/>
    </source>
</evidence>
<feature type="transmembrane region" description="Helical" evidence="8">
    <location>
        <begin position="35"/>
        <end position="58"/>
    </location>
</feature>
<dbReference type="RefSeq" id="WP_135203389.1">
    <property type="nucleotide sequence ID" value="NZ_SPVG01000203.1"/>
</dbReference>
<dbReference type="Proteomes" id="UP000297729">
    <property type="component" value="Unassembled WGS sequence"/>
</dbReference>
<evidence type="ECO:0000256" key="1">
    <source>
        <dbReference type="ARBA" id="ARBA00004429"/>
    </source>
</evidence>
<evidence type="ECO:0000256" key="7">
    <source>
        <dbReference type="ARBA" id="ARBA00023136"/>
    </source>
</evidence>
<keyword evidence="5 8" id="KW-0812">Transmembrane</keyword>
<keyword evidence="7 8" id="KW-0472">Membrane</keyword>
<keyword evidence="9" id="KW-0732">Signal</keyword>
<evidence type="ECO:0000256" key="6">
    <source>
        <dbReference type="ARBA" id="ARBA00022989"/>
    </source>
</evidence>
<dbReference type="AlphaFoldDB" id="A0A4Y9SAC2"/>
<protein>
    <submittedName>
        <fullName evidence="11">MFS transporter</fullName>
    </submittedName>
</protein>
<dbReference type="SUPFAM" id="SSF103473">
    <property type="entry name" value="MFS general substrate transporter"/>
    <property type="match status" value="1"/>
</dbReference>
<keyword evidence="4" id="KW-0997">Cell inner membrane</keyword>
<evidence type="ECO:0000256" key="3">
    <source>
        <dbReference type="ARBA" id="ARBA00022475"/>
    </source>
</evidence>
<gene>
    <name evidence="11" type="ORF">E4L98_20450</name>
</gene>
<dbReference type="EMBL" id="SPVG01000203">
    <property type="protein sequence ID" value="TFW17499.1"/>
    <property type="molecule type" value="Genomic_DNA"/>
</dbReference>
<evidence type="ECO:0000256" key="2">
    <source>
        <dbReference type="ARBA" id="ARBA00022448"/>
    </source>
</evidence>
<evidence type="ECO:0000313" key="12">
    <source>
        <dbReference type="Proteomes" id="UP000297729"/>
    </source>
</evidence>
<feature type="transmembrane region" description="Helical" evidence="8">
    <location>
        <begin position="156"/>
        <end position="179"/>
    </location>
</feature>
<reference evidence="11 12" key="1">
    <citation type="submission" date="2019-03" db="EMBL/GenBank/DDBJ databases">
        <title>Draft Genome Sequence of Duganella callidus sp. nov., a Novel Duganella Species Isolated from Cultivated Soil.</title>
        <authorList>
            <person name="Raths R."/>
            <person name="Peta V."/>
            <person name="Bucking H."/>
        </authorList>
    </citation>
    <scope>NUCLEOTIDE SEQUENCE [LARGE SCALE GENOMIC DNA]</scope>
    <source>
        <strain evidence="11 12">DN04</strain>
    </source>
</reference>
<dbReference type="InterPro" id="IPR024989">
    <property type="entry name" value="MFS_assoc_dom"/>
</dbReference>
<dbReference type="OrthoDB" id="9150135at2"/>
<keyword evidence="3" id="KW-1003">Cell membrane</keyword>
<dbReference type="InterPro" id="IPR026032">
    <property type="entry name" value="HcaT-like"/>
</dbReference>
<dbReference type="PIRSF" id="PIRSF004925">
    <property type="entry name" value="HcaT"/>
    <property type="match status" value="1"/>
</dbReference>
<evidence type="ECO:0000256" key="9">
    <source>
        <dbReference type="SAM" id="SignalP"/>
    </source>
</evidence>
<organism evidence="11 12">
    <name type="scientific">Duganella callida</name>
    <dbReference type="NCBI Taxonomy" id="2561932"/>
    <lineage>
        <taxon>Bacteria</taxon>
        <taxon>Pseudomonadati</taxon>
        <taxon>Pseudomonadota</taxon>
        <taxon>Betaproteobacteria</taxon>
        <taxon>Burkholderiales</taxon>
        <taxon>Oxalobacteraceae</taxon>
        <taxon>Telluria group</taxon>
        <taxon>Duganella</taxon>
    </lineage>
</organism>
<evidence type="ECO:0000256" key="5">
    <source>
        <dbReference type="ARBA" id="ARBA00022692"/>
    </source>
</evidence>
<feature type="transmembrane region" description="Helical" evidence="8">
    <location>
        <begin position="95"/>
        <end position="119"/>
    </location>
</feature>
<evidence type="ECO:0000259" key="10">
    <source>
        <dbReference type="Pfam" id="PF12832"/>
    </source>
</evidence>
<name>A0A4Y9SAC2_9BURK</name>
<accession>A0A4Y9SAC2</accession>
<keyword evidence="2" id="KW-0813">Transport</keyword>
<dbReference type="InterPro" id="IPR036259">
    <property type="entry name" value="MFS_trans_sf"/>
</dbReference>
<feature type="signal peptide" evidence="9">
    <location>
        <begin position="1"/>
        <end position="19"/>
    </location>
</feature>
<proteinExistence type="predicted"/>
<evidence type="ECO:0000256" key="8">
    <source>
        <dbReference type="SAM" id="Phobius"/>
    </source>
</evidence>
<feature type="transmembrane region" description="Helical" evidence="8">
    <location>
        <begin position="264"/>
        <end position="282"/>
    </location>
</feature>
<keyword evidence="6 8" id="KW-1133">Transmembrane helix</keyword>
<comment type="caution">
    <text evidence="11">The sequence shown here is derived from an EMBL/GenBank/DDBJ whole genome shotgun (WGS) entry which is preliminary data.</text>
</comment>
<feature type="chain" id="PRO_5021382850" evidence="9">
    <location>
        <begin position="20"/>
        <end position="383"/>
    </location>
</feature>
<feature type="transmembrane region" description="Helical" evidence="8">
    <location>
        <begin position="233"/>
        <end position="252"/>
    </location>
</feature>
<dbReference type="PANTHER" id="PTHR23522">
    <property type="entry name" value="BLL5896 PROTEIN"/>
    <property type="match status" value="1"/>
</dbReference>
<feature type="transmembrane region" description="Helical" evidence="8">
    <location>
        <begin position="131"/>
        <end position="150"/>
    </location>
</feature>
<evidence type="ECO:0000313" key="11">
    <source>
        <dbReference type="EMBL" id="TFW17499.1"/>
    </source>
</evidence>
<feature type="domain" description="Major facilitator superfamily associated" evidence="10">
    <location>
        <begin position="8"/>
        <end position="358"/>
    </location>
</feature>
<keyword evidence="12" id="KW-1185">Reference proteome</keyword>
<dbReference type="PANTHER" id="PTHR23522:SF10">
    <property type="entry name" value="3-PHENYLPROPIONIC ACID TRANSPORTER-RELATED"/>
    <property type="match status" value="1"/>
</dbReference>
<sequence length="383" mass="42657">MPAQASSFAFFLFCYYAHAGTWSTYATLFFADKGMTVAQIGVLMSMIQVLRIVGPNVWGYVADHYDRRVLVLRAAGFAALAGFSGFFFGGSFAHFMLAMVILNLFTSGQAPICEALMLSEMKGDLTYYGRIRMWGSIGFIVSVTLASMALERRGIVTLPWIAAALLVATILAAFLLHDVPRRIHQQPPPPLLSLLRRREVIAFFASTALMVSAHTSLYTFYSLYLERNGYSKTLIGAMWSLGVLAEVTLFYFQSHLFRRWGARRLMFLALGIAVVRFVMIGFGSHMVWLLVLAQLMHAATFALHHSSAVMSLQRWFSGPLQARGQALYMSISYGVGGSLGGLFLAQWWQRAGPESVYYVAAAMVSLSALAAMLSFRWQRRDLY</sequence>
<dbReference type="Gene3D" id="1.20.1250.20">
    <property type="entry name" value="MFS general substrate transporter like domains"/>
    <property type="match status" value="2"/>
</dbReference>
<dbReference type="GO" id="GO:0030395">
    <property type="term" value="F:lactose binding"/>
    <property type="evidence" value="ECO:0007669"/>
    <property type="project" value="TreeGrafter"/>
</dbReference>
<feature type="transmembrane region" description="Helical" evidence="8">
    <location>
        <begin position="70"/>
        <end position="89"/>
    </location>
</feature>
<feature type="transmembrane region" description="Helical" evidence="8">
    <location>
        <begin position="355"/>
        <end position="375"/>
    </location>
</feature>